<feature type="compositionally biased region" description="Basic and acidic residues" evidence="4">
    <location>
        <begin position="130"/>
        <end position="146"/>
    </location>
</feature>
<dbReference type="SUPFAM" id="SSF48452">
    <property type="entry name" value="TPR-like"/>
    <property type="match status" value="1"/>
</dbReference>
<dbReference type="Proteomes" id="UP001515480">
    <property type="component" value="Unassembled WGS sequence"/>
</dbReference>
<evidence type="ECO:0000313" key="6">
    <source>
        <dbReference type="Proteomes" id="UP001515480"/>
    </source>
</evidence>
<comment type="caution">
    <text evidence="5">The sequence shown here is derived from an EMBL/GenBank/DDBJ whole genome shotgun (WGS) entry which is preliminary data.</text>
</comment>
<evidence type="ECO:0000256" key="2">
    <source>
        <dbReference type="ARBA" id="ARBA00022803"/>
    </source>
</evidence>
<dbReference type="AlphaFoldDB" id="A0AB34K1A1"/>
<proteinExistence type="predicted"/>
<accession>A0AB34K1A1</accession>
<dbReference type="SMART" id="SM00028">
    <property type="entry name" value="TPR"/>
    <property type="match status" value="2"/>
</dbReference>
<protein>
    <recommendedName>
        <fullName evidence="7">RNA-polymerase II-associated protein 3-like C-terminal domain-containing protein</fullName>
    </recommendedName>
</protein>
<evidence type="ECO:0000256" key="1">
    <source>
        <dbReference type="ARBA" id="ARBA00022737"/>
    </source>
</evidence>
<dbReference type="PROSITE" id="PS50005">
    <property type="entry name" value="TPR"/>
    <property type="match status" value="1"/>
</dbReference>
<feature type="region of interest" description="Disordered" evidence="4">
    <location>
        <begin position="130"/>
        <end position="177"/>
    </location>
</feature>
<dbReference type="Gene3D" id="1.25.40.10">
    <property type="entry name" value="Tetratricopeptide repeat domain"/>
    <property type="match status" value="1"/>
</dbReference>
<feature type="repeat" description="TPR" evidence="3">
    <location>
        <begin position="5"/>
        <end position="38"/>
    </location>
</feature>
<keyword evidence="1" id="KW-0677">Repeat</keyword>
<dbReference type="InterPro" id="IPR019734">
    <property type="entry name" value="TPR_rpt"/>
</dbReference>
<reference evidence="5 6" key="1">
    <citation type="journal article" date="2024" name="Science">
        <title>Giant polyketide synthase enzymes in the biosynthesis of giant marine polyether toxins.</title>
        <authorList>
            <person name="Fallon T.R."/>
            <person name="Shende V.V."/>
            <person name="Wierzbicki I.H."/>
            <person name="Pendleton A.L."/>
            <person name="Watervoot N.F."/>
            <person name="Auber R.P."/>
            <person name="Gonzalez D.J."/>
            <person name="Wisecaver J.H."/>
            <person name="Moore B.S."/>
        </authorList>
    </citation>
    <scope>NUCLEOTIDE SEQUENCE [LARGE SCALE GENOMIC DNA]</scope>
    <source>
        <strain evidence="5 6">12B1</strain>
    </source>
</reference>
<dbReference type="PANTHER" id="PTHR22904">
    <property type="entry name" value="TPR REPEAT CONTAINING PROTEIN"/>
    <property type="match status" value="1"/>
</dbReference>
<evidence type="ECO:0000256" key="3">
    <source>
        <dbReference type="PROSITE-ProRule" id="PRU00339"/>
    </source>
</evidence>
<evidence type="ECO:0000256" key="4">
    <source>
        <dbReference type="SAM" id="MobiDB-lite"/>
    </source>
</evidence>
<organism evidence="5 6">
    <name type="scientific">Prymnesium parvum</name>
    <name type="common">Toxic golden alga</name>
    <dbReference type="NCBI Taxonomy" id="97485"/>
    <lineage>
        <taxon>Eukaryota</taxon>
        <taxon>Haptista</taxon>
        <taxon>Haptophyta</taxon>
        <taxon>Prymnesiophyceae</taxon>
        <taxon>Prymnesiales</taxon>
        <taxon>Prymnesiaceae</taxon>
        <taxon>Prymnesium</taxon>
    </lineage>
</organism>
<dbReference type="EMBL" id="JBGBPQ010000003">
    <property type="protein sequence ID" value="KAL1526690.1"/>
    <property type="molecule type" value="Genomic_DNA"/>
</dbReference>
<dbReference type="InterPro" id="IPR011990">
    <property type="entry name" value="TPR-like_helical_dom_sf"/>
</dbReference>
<feature type="compositionally biased region" description="Low complexity" evidence="4">
    <location>
        <begin position="164"/>
        <end position="175"/>
    </location>
</feature>
<keyword evidence="2 3" id="KW-0802">TPR repeat</keyword>
<keyword evidence="6" id="KW-1185">Reference proteome</keyword>
<dbReference type="PANTHER" id="PTHR22904:SF523">
    <property type="entry name" value="STRESS-INDUCED-PHOSPHOPROTEIN 1"/>
    <property type="match status" value="1"/>
</dbReference>
<sequence length="342" mass="36880">MEAAGAAHKEEGNRLFKAGEFLKAAASYTKAIKAEPTNHVYYSNRSQAFLKLSKVGKALEDAEKCIELCPDFVKGYHRKASALFALGDEAKSAEAVEVILSALEAGLDKDNDLVRLGVQNKGKAFVKLADARRKGTEDPPQPEKENGPSAANEAAAVKAKKLEAAATPPQAAIPAPAKPQKHLYELDPEEFAGAMIQDVFDQVLKSGEVPTIVYMQPSPPKPGAKEEPGLAGIGIDHAFNTPATLGNCADFIRKHAGEQEAQSAMIIVRKSHVGYPCVWKGKPKGVWKFGKADGIFMQLEAKQARAMFFTELKTTAEGKLTFGETAQIDVDEFALFPRIFPG</sequence>
<dbReference type="GO" id="GO:0051879">
    <property type="term" value="F:Hsp90 protein binding"/>
    <property type="evidence" value="ECO:0007669"/>
    <property type="project" value="TreeGrafter"/>
</dbReference>
<evidence type="ECO:0000313" key="5">
    <source>
        <dbReference type="EMBL" id="KAL1526690.1"/>
    </source>
</evidence>
<name>A0AB34K1A1_PRYPA</name>
<gene>
    <name evidence="5" type="ORF">AB1Y20_015392</name>
</gene>
<evidence type="ECO:0008006" key="7">
    <source>
        <dbReference type="Google" id="ProtNLM"/>
    </source>
</evidence>
<dbReference type="Pfam" id="PF13181">
    <property type="entry name" value="TPR_8"/>
    <property type="match status" value="1"/>
</dbReference>